<evidence type="ECO:0000256" key="4">
    <source>
        <dbReference type="ARBA" id="ARBA00022723"/>
    </source>
</evidence>
<dbReference type="GO" id="GO:0005975">
    <property type="term" value="P:carbohydrate metabolic process"/>
    <property type="evidence" value="ECO:0007669"/>
    <property type="project" value="InterPro"/>
</dbReference>
<dbReference type="GO" id="GO:0005783">
    <property type="term" value="C:endoplasmic reticulum"/>
    <property type="evidence" value="ECO:0007669"/>
    <property type="project" value="TreeGrafter"/>
</dbReference>
<evidence type="ECO:0000313" key="14">
    <source>
        <dbReference type="EMBL" id="CAD8860640.1"/>
    </source>
</evidence>
<evidence type="ECO:0000256" key="3">
    <source>
        <dbReference type="ARBA" id="ARBA00007658"/>
    </source>
</evidence>
<evidence type="ECO:0000256" key="10">
    <source>
        <dbReference type="PIRSR" id="PIRSR601382-1"/>
    </source>
</evidence>
<evidence type="ECO:0000256" key="6">
    <source>
        <dbReference type="ARBA" id="ARBA00022837"/>
    </source>
</evidence>
<evidence type="ECO:0000256" key="2">
    <source>
        <dbReference type="ARBA" id="ARBA00004922"/>
    </source>
</evidence>
<dbReference type="Pfam" id="PF01532">
    <property type="entry name" value="Glyco_hydro_47"/>
    <property type="match status" value="1"/>
</dbReference>
<name>A0A7S1AP98_NOCSC</name>
<gene>
    <name evidence="14" type="ORF">NSCI0253_LOCUS34994</name>
</gene>
<comment type="cofactor">
    <cofactor evidence="1 11">
        <name>Ca(2+)</name>
        <dbReference type="ChEBI" id="CHEBI:29108"/>
    </cofactor>
</comment>
<comment type="catalytic activity">
    <reaction evidence="9">
        <text>N(4)-(alpha-D-Man-(1-&gt;2)-alpha-D-Man-(1-&gt;2)-alpha-D-Man-(1-&gt;3)-[alpha-D-Man-(1-&gt;2)-alpha-D-Man-(1-&gt;3)-[alpha-D-Man-(1-&gt;2)-alpha-D-Man-(1-&gt;6)]-alpha-D-Man-(1-&gt;6)]-beta-D-Man-(1-&gt;4)-beta-D-GlcNAc-(1-&gt;4)-beta-D-GlcNAc)-L-asparaginyl-[protein] (N-glucan mannose isomer 9A1,2,3B1,2,3) + 4 H2O = N(4)-(alpha-D-Man-(1-&gt;3)-[alpha-D-Man-(1-&gt;3)-[alpha-D-Man-(1-&gt;6)]-alpha-D-Man-(1-&gt;6)]-beta-D-Man-(1-&gt;4)-beta-D-GlcNAc-(1-&gt;4)-beta-D-GlcNAc)-L-asparaginyl-[protein] (N-glucan mannose isomer 5A1,2) + 4 beta-D-mannose</text>
        <dbReference type="Rhea" id="RHEA:56008"/>
        <dbReference type="Rhea" id="RHEA-COMP:14356"/>
        <dbReference type="Rhea" id="RHEA-COMP:14367"/>
        <dbReference type="ChEBI" id="CHEBI:15377"/>
        <dbReference type="ChEBI" id="CHEBI:28563"/>
        <dbReference type="ChEBI" id="CHEBI:59087"/>
        <dbReference type="ChEBI" id="CHEBI:139493"/>
        <dbReference type="EC" id="3.2.1.113"/>
    </reaction>
</comment>
<dbReference type="PANTHER" id="PTHR11742:SF55">
    <property type="entry name" value="ENDOPLASMIC RETICULUM MANNOSYL-OLIGOSACCHARIDE 1,2-ALPHA-MANNOSIDASE"/>
    <property type="match status" value="1"/>
</dbReference>
<dbReference type="SUPFAM" id="SSF48225">
    <property type="entry name" value="Seven-hairpin glycosidases"/>
    <property type="match status" value="1"/>
</dbReference>
<dbReference type="Gene3D" id="1.50.10.10">
    <property type="match status" value="1"/>
</dbReference>
<dbReference type="PANTHER" id="PTHR11742">
    <property type="entry name" value="MANNOSYL-OLIGOSACCHARIDE ALPHA-1,2-MANNOSIDASE-RELATED"/>
    <property type="match status" value="1"/>
</dbReference>
<comment type="pathway">
    <text evidence="2">Protein modification; protein glycosylation.</text>
</comment>
<keyword evidence="4 11" id="KW-0479">Metal-binding</keyword>
<dbReference type="InterPro" id="IPR036026">
    <property type="entry name" value="Seven-hairpin_glycosidases"/>
</dbReference>
<dbReference type="GO" id="GO:0016020">
    <property type="term" value="C:membrane"/>
    <property type="evidence" value="ECO:0007669"/>
    <property type="project" value="InterPro"/>
</dbReference>
<protein>
    <recommendedName>
        <fullName evidence="13">alpha-1,2-Mannosidase</fullName>
        <ecNumber evidence="13">3.2.1.-</ecNumber>
    </recommendedName>
</protein>
<dbReference type="GO" id="GO:0004571">
    <property type="term" value="F:mannosyl-oligosaccharide 1,2-alpha-mannosidase activity"/>
    <property type="evidence" value="ECO:0007669"/>
    <property type="project" value="UniProtKB-EC"/>
</dbReference>
<keyword evidence="7 12" id="KW-1015">Disulfide bond</keyword>
<dbReference type="EMBL" id="HBFQ01049026">
    <property type="protein sequence ID" value="CAD8860640.1"/>
    <property type="molecule type" value="Transcribed_RNA"/>
</dbReference>
<proteinExistence type="inferred from homology"/>
<dbReference type="InterPro" id="IPR012341">
    <property type="entry name" value="6hp_glycosidase-like_sf"/>
</dbReference>
<evidence type="ECO:0000256" key="7">
    <source>
        <dbReference type="ARBA" id="ARBA00023157"/>
    </source>
</evidence>
<sequence>MTPDGSSLSLLDRQRALATDQRAAASTHTDIHYDSTLVTTEKPPKQRTLSETESSARPVVAELLPLVTESVWSAPTLLPSGNSKSSEPVFTRGARTPLQKEVLAMMHHAWNEGYVKYCWGGDEFKPVSKGCHNGWHLGLTLVDSLDTLYLMGMDEEFAVARAWVADTEALDFSKVGNVNVFETSIRVIGGLLAAATLTGDGMFVTRAAELGTRMLPAFQNRPPYSDIMVASGHAQNLGGQTSIGEAGTLSLEWRTLSELSGKPEYARAVNEVSNTLHALPTKDGLLRNSLPSGGIISLGARGDSYYEYLLKQWLLSDRTETVYLDDYMHAMQGVRTHLVKRSQGPMNLTYISELHADGSAHRKMDHLVCFLPGLLALGVHFGAGPPEDLSLAKELMRTCRQMYVETGHMLGPEIAHFDTNGQELFVKAADSHDLLRPETVESLFYLFRLTGDRLYQTWGQEIMEGIEKYAKVDSGGYTSLDNTLGIVKKRDKMESFFLAESLKYLFLLFDDSRSQLPLDIFVLSTEAHPFRMQRH</sequence>
<evidence type="ECO:0000256" key="13">
    <source>
        <dbReference type="RuleBase" id="RU361193"/>
    </source>
</evidence>
<dbReference type="InterPro" id="IPR001382">
    <property type="entry name" value="Glyco_hydro_47"/>
</dbReference>
<keyword evidence="13" id="KW-0326">Glycosidase</keyword>
<comment type="catalytic activity">
    <reaction evidence="8">
        <text>N(4)-(alpha-D-Man-(1-&gt;2)-alpha-D-Man-(1-&gt;2)-alpha-D-Man-(1-&gt;3)-[alpha-D-Man-(1-&gt;3)-[alpha-D-Man-(1-&gt;2)-alpha-D-Man-(1-&gt;6)]-alpha-D-Man-(1-&gt;6)]-beta-D-Man-(1-&gt;4)-beta-D-GlcNAc-(1-&gt;4)-beta-D-GlcNAc)-L-asparaginyl-[protein] (N-glucan mannose isomer 8A1,2,3B1,3) + 3 H2O = N(4)-(alpha-D-Man-(1-&gt;3)-[alpha-D-Man-(1-&gt;3)-[alpha-D-Man-(1-&gt;6)]-alpha-D-Man-(1-&gt;6)]-beta-D-Man-(1-&gt;4)-beta-D-GlcNAc-(1-&gt;4)-beta-D-GlcNAc)-L-asparaginyl-[protein] (N-glucan mannose isomer 5A1,2) + 3 beta-D-mannose</text>
        <dbReference type="Rhea" id="RHEA:56028"/>
        <dbReference type="Rhea" id="RHEA-COMP:14358"/>
        <dbReference type="Rhea" id="RHEA-COMP:14367"/>
        <dbReference type="ChEBI" id="CHEBI:15377"/>
        <dbReference type="ChEBI" id="CHEBI:28563"/>
        <dbReference type="ChEBI" id="CHEBI:59087"/>
        <dbReference type="ChEBI" id="CHEBI:60628"/>
        <dbReference type="EC" id="3.2.1.113"/>
    </reaction>
</comment>
<dbReference type="AlphaFoldDB" id="A0A7S1AP98"/>
<feature type="active site" description="Proton donor" evidence="10">
    <location>
        <position position="182"/>
    </location>
</feature>
<dbReference type="PRINTS" id="PR00747">
    <property type="entry name" value="GLYHDRLASE47"/>
</dbReference>
<feature type="binding site" evidence="11">
    <location>
        <position position="525"/>
    </location>
    <ligand>
        <name>Ca(2+)</name>
        <dbReference type="ChEBI" id="CHEBI:29108"/>
    </ligand>
</feature>
<feature type="active site" evidence="10">
    <location>
        <position position="303"/>
    </location>
</feature>
<evidence type="ECO:0000256" key="9">
    <source>
        <dbReference type="ARBA" id="ARBA00048605"/>
    </source>
</evidence>
<dbReference type="GO" id="GO:0005509">
    <property type="term" value="F:calcium ion binding"/>
    <property type="evidence" value="ECO:0007669"/>
    <property type="project" value="InterPro"/>
</dbReference>
<feature type="active site" description="Proton donor" evidence="10">
    <location>
        <position position="413"/>
    </location>
</feature>
<evidence type="ECO:0000256" key="12">
    <source>
        <dbReference type="PIRSR" id="PIRSR601382-3"/>
    </source>
</evidence>
<accession>A0A7S1AP98</accession>
<evidence type="ECO:0000256" key="1">
    <source>
        <dbReference type="ARBA" id="ARBA00001913"/>
    </source>
</evidence>
<dbReference type="InterPro" id="IPR050749">
    <property type="entry name" value="Glycosyl_Hydrolase_47"/>
</dbReference>
<evidence type="ECO:0000256" key="8">
    <source>
        <dbReference type="ARBA" id="ARBA00047669"/>
    </source>
</evidence>
<reference evidence="14" key="1">
    <citation type="submission" date="2021-01" db="EMBL/GenBank/DDBJ databases">
        <authorList>
            <person name="Corre E."/>
            <person name="Pelletier E."/>
            <person name="Niang G."/>
            <person name="Scheremetjew M."/>
            <person name="Finn R."/>
            <person name="Kale V."/>
            <person name="Holt S."/>
            <person name="Cochrane G."/>
            <person name="Meng A."/>
            <person name="Brown T."/>
            <person name="Cohen L."/>
        </authorList>
    </citation>
    <scope>NUCLEOTIDE SEQUENCE</scope>
</reference>
<evidence type="ECO:0000256" key="5">
    <source>
        <dbReference type="ARBA" id="ARBA00022801"/>
    </source>
</evidence>
<feature type="active site" evidence="10">
    <location>
        <position position="438"/>
    </location>
</feature>
<organism evidence="14">
    <name type="scientific">Noctiluca scintillans</name>
    <name type="common">Sea sparkle</name>
    <name type="synonym">Red tide dinoflagellate</name>
    <dbReference type="NCBI Taxonomy" id="2966"/>
    <lineage>
        <taxon>Eukaryota</taxon>
        <taxon>Sar</taxon>
        <taxon>Alveolata</taxon>
        <taxon>Dinophyceae</taxon>
        <taxon>Noctilucales</taxon>
        <taxon>Noctilucaceae</taxon>
        <taxon>Noctiluca</taxon>
    </lineage>
</organism>
<evidence type="ECO:0000256" key="11">
    <source>
        <dbReference type="PIRSR" id="PIRSR601382-2"/>
    </source>
</evidence>
<keyword evidence="5 13" id="KW-0378">Hydrolase</keyword>
<feature type="disulfide bond" evidence="12">
    <location>
        <begin position="369"/>
        <end position="399"/>
    </location>
</feature>
<comment type="similarity">
    <text evidence="3 13">Belongs to the glycosyl hydrolase 47 family.</text>
</comment>
<keyword evidence="6 11" id="KW-0106">Calcium</keyword>
<dbReference type="EC" id="3.2.1.-" evidence="13"/>